<organism evidence="4 5">
    <name type="scientific">Paenibacillus sediminis</name>
    <dbReference type="NCBI Taxonomy" id="664909"/>
    <lineage>
        <taxon>Bacteria</taxon>
        <taxon>Bacillati</taxon>
        <taxon>Bacillota</taxon>
        <taxon>Bacilli</taxon>
        <taxon>Bacillales</taxon>
        <taxon>Paenibacillaceae</taxon>
        <taxon>Paenibacillus</taxon>
    </lineage>
</organism>
<dbReference type="Proteomes" id="UP001519273">
    <property type="component" value="Unassembled WGS sequence"/>
</dbReference>
<keyword evidence="1 2" id="KW-0732">Signal</keyword>
<evidence type="ECO:0000313" key="5">
    <source>
        <dbReference type="Proteomes" id="UP001519273"/>
    </source>
</evidence>
<dbReference type="InterPro" id="IPR001375">
    <property type="entry name" value="Peptidase_S9_cat"/>
</dbReference>
<dbReference type="InterPro" id="IPR001119">
    <property type="entry name" value="SLH_dom"/>
</dbReference>
<feature type="domain" description="SLH" evidence="3">
    <location>
        <begin position="134"/>
        <end position="197"/>
    </location>
</feature>
<dbReference type="PANTHER" id="PTHR43037:SF1">
    <property type="entry name" value="BLL1128 PROTEIN"/>
    <property type="match status" value="1"/>
</dbReference>
<evidence type="ECO:0000256" key="2">
    <source>
        <dbReference type="SAM" id="SignalP"/>
    </source>
</evidence>
<sequence>MNKVSNKLTAIFVALFMFISMEGISAGASAPAAGGEQLLKDIKGHWAENAIEKWAGNGTIAGYGDGTFRPNQPITGAELTALANHLLASQGKNVADVADVPIHILTMPDQNVTREDALALLFKVLGFEAQEGAWTPFKDSASIHSYAADAVNTLYKKDLFNGFPDGTFRPLSPISRAEIVKIIDQASRIGYLADMSDGLAANKNITLLKETTPLGEVVYAVAIKYNKAVVGSMFKTTDFTVEAALGEVTAPRTITKVYTNDSPAVAATSKTGEYVIIELDTAKDTNAGTMYYDSVLGKNILYKLIYYVTQKTDITAADGTKIASGAKQKSGNEVNAVVDSFEALTFISETGNKIDYRLYEPKLEAGKKYPLIIFLHGNGERGVNNAAPLLANMGATVWASKDNQAKHPSFVLAPQNPLIASGLWLEKSVYETTLELVHFAVSNPQVDTNRIYITGLSMGGFGTWGFLERNPDLFAAAMPVCGGGDLTKVEAIKDKPIWAFHAADDPVVKVTGEMDLYMPEFMIHGTRDMVAALKELGSTKVKYTEYAPGYVAMPLAPMAHFSWVPAYKTQEAIDWMYEQSK</sequence>
<proteinExistence type="predicted"/>
<protein>
    <submittedName>
        <fullName evidence="4">Peptidase</fullName>
    </submittedName>
</protein>
<evidence type="ECO:0000259" key="3">
    <source>
        <dbReference type="PROSITE" id="PS51272"/>
    </source>
</evidence>
<feature type="domain" description="SLH" evidence="3">
    <location>
        <begin position="34"/>
        <end position="97"/>
    </location>
</feature>
<evidence type="ECO:0000313" key="4">
    <source>
        <dbReference type="EMBL" id="MBP1937620.1"/>
    </source>
</evidence>
<dbReference type="PROSITE" id="PS51272">
    <property type="entry name" value="SLH"/>
    <property type="match status" value="2"/>
</dbReference>
<accession>A0ABS4H506</accession>
<dbReference type="Gene3D" id="3.40.50.1820">
    <property type="entry name" value="alpha/beta hydrolase"/>
    <property type="match status" value="1"/>
</dbReference>
<feature type="signal peptide" evidence="2">
    <location>
        <begin position="1"/>
        <end position="25"/>
    </location>
</feature>
<keyword evidence="5" id="KW-1185">Reference proteome</keyword>
<dbReference type="Gene3D" id="2.60.40.2180">
    <property type="match status" value="1"/>
</dbReference>
<dbReference type="SUPFAM" id="SSF53474">
    <property type="entry name" value="alpha/beta-Hydrolases"/>
    <property type="match status" value="1"/>
</dbReference>
<evidence type="ECO:0000256" key="1">
    <source>
        <dbReference type="ARBA" id="ARBA00022729"/>
    </source>
</evidence>
<dbReference type="InterPro" id="IPR050955">
    <property type="entry name" value="Plant_Biomass_Hydrol_Est"/>
</dbReference>
<reference evidence="4 5" key="1">
    <citation type="submission" date="2021-03" db="EMBL/GenBank/DDBJ databases">
        <title>Genomic Encyclopedia of Type Strains, Phase IV (KMG-IV): sequencing the most valuable type-strain genomes for metagenomic binning, comparative biology and taxonomic classification.</title>
        <authorList>
            <person name="Goeker M."/>
        </authorList>
    </citation>
    <scope>NUCLEOTIDE SEQUENCE [LARGE SCALE GENOMIC DNA]</scope>
    <source>
        <strain evidence="4 5">DSM 23491</strain>
    </source>
</reference>
<dbReference type="RefSeq" id="WP_209850576.1">
    <property type="nucleotide sequence ID" value="NZ_CBCRVE010000007.1"/>
</dbReference>
<gene>
    <name evidence="4" type="ORF">J2Z20_002533</name>
</gene>
<name>A0ABS4H506_9BACL</name>
<dbReference type="Pfam" id="PF18435">
    <property type="entry name" value="EstA_Ig_like"/>
    <property type="match status" value="1"/>
</dbReference>
<dbReference type="InterPro" id="IPR029058">
    <property type="entry name" value="AB_hydrolase_fold"/>
</dbReference>
<dbReference type="PANTHER" id="PTHR43037">
    <property type="entry name" value="UNNAMED PRODUCT-RELATED"/>
    <property type="match status" value="1"/>
</dbReference>
<dbReference type="Pfam" id="PF00326">
    <property type="entry name" value="Peptidase_S9"/>
    <property type="match status" value="1"/>
</dbReference>
<dbReference type="InterPro" id="IPR041172">
    <property type="entry name" value="EstA_Ig-like_N"/>
</dbReference>
<dbReference type="EMBL" id="JAGGKP010000006">
    <property type="protein sequence ID" value="MBP1937620.1"/>
    <property type="molecule type" value="Genomic_DNA"/>
</dbReference>
<comment type="caution">
    <text evidence="4">The sequence shown here is derived from an EMBL/GenBank/DDBJ whole genome shotgun (WGS) entry which is preliminary data.</text>
</comment>
<feature type="chain" id="PRO_5046464544" evidence="2">
    <location>
        <begin position="26"/>
        <end position="581"/>
    </location>
</feature>
<dbReference type="Pfam" id="PF00395">
    <property type="entry name" value="SLH"/>
    <property type="match status" value="2"/>
</dbReference>